<comment type="caution">
    <text evidence="2">The sequence shown here is derived from an EMBL/GenBank/DDBJ whole genome shotgun (WGS) entry which is preliminary data.</text>
</comment>
<organism evidence="2 3">
    <name type="scientific">Brassica napus</name>
    <name type="common">Rape</name>
    <dbReference type="NCBI Taxonomy" id="3708"/>
    <lineage>
        <taxon>Eukaryota</taxon>
        <taxon>Viridiplantae</taxon>
        <taxon>Streptophyta</taxon>
        <taxon>Embryophyta</taxon>
        <taxon>Tracheophyta</taxon>
        <taxon>Spermatophyta</taxon>
        <taxon>Magnoliopsida</taxon>
        <taxon>eudicotyledons</taxon>
        <taxon>Gunneridae</taxon>
        <taxon>Pentapetalae</taxon>
        <taxon>rosids</taxon>
        <taxon>malvids</taxon>
        <taxon>Brassicales</taxon>
        <taxon>Brassicaceae</taxon>
        <taxon>Brassiceae</taxon>
        <taxon>Brassica</taxon>
    </lineage>
</organism>
<sequence length="547" mass="61249">GTYKKFQKSQNNASNEAVDAAATTRRSEKGKEILKEHGKSQSLSPLFHEDKVIGKEVTDITPTEPETNDKTGASSKVTKLDDASPLMATNVKAPESFDVQTRNDLEVKIPKDSEVKTPETPKAKEAEEQEVHFSENWEVKFPGELETNTTSGVVKVKEESKPPQVSKVSAPELSDVKVTKESDVPKVLEDKNVQEVSDVPTLPELSNTKVTKESDVPKVFEDKNVPENSEVHAPPELSDIKVTKESNFPKVLEDKNVLKTGEVKAAELELLKVSEVKSSEDLEIKVPKVFEVKNPGTSNVKVETKVKTDQEAYQVNTGEDTEVPEFLDAQEKIDKAEAQILEDIKVTEDKEIMMSENEEEKGLSIEKKSQNNASNEAVDAAATAQRSEKGKEILVEDDVKKEHGKSQSLRQLWNMILRRLGLRQLAFHTWTAFSEWIKLRSSHCSRLLKRLVSQATIYNIWIARNRRFHDNNNSNPAQVFKIIDRQDKVIGKEVTKESDVSKVLKDKNVQEVSEVPTLPELSNTKVTKESDVPENSEVHAPPELSDI</sequence>
<reference evidence="2 3" key="1">
    <citation type="submission" date="2021-05" db="EMBL/GenBank/DDBJ databases">
        <title>Genome Assembly of Synthetic Allotetraploid Brassica napus Reveals Homoeologous Exchanges between Subgenomes.</title>
        <authorList>
            <person name="Davis J.T."/>
        </authorList>
    </citation>
    <scope>NUCLEOTIDE SEQUENCE [LARGE SCALE GENOMIC DNA]</scope>
    <source>
        <strain evidence="3">cv. Da-Ae</strain>
        <tissue evidence="2">Seedling</tissue>
    </source>
</reference>
<gene>
    <name evidence="2" type="ORF">HID58_084857</name>
</gene>
<feature type="compositionally biased region" description="Basic and acidic residues" evidence="1">
    <location>
        <begin position="360"/>
        <end position="369"/>
    </location>
</feature>
<feature type="non-terminal residue" evidence="2">
    <location>
        <position position="1"/>
    </location>
</feature>
<feature type="region of interest" description="Disordered" evidence="1">
    <location>
        <begin position="1"/>
        <end position="177"/>
    </location>
</feature>
<dbReference type="EMBL" id="JAGKQM010000019">
    <property type="protein sequence ID" value="KAH0856596.1"/>
    <property type="molecule type" value="Genomic_DNA"/>
</dbReference>
<feature type="compositionally biased region" description="Basic and acidic residues" evidence="1">
    <location>
        <begin position="210"/>
        <end position="225"/>
    </location>
</feature>
<evidence type="ECO:0000256" key="1">
    <source>
        <dbReference type="SAM" id="MobiDB-lite"/>
    </source>
</evidence>
<evidence type="ECO:0000313" key="3">
    <source>
        <dbReference type="Proteomes" id="UP000824890"/>
    </source>
</evidence>
<feature type="compositionally biased region" description="Basic and acidic residues" evidence="1">
    <location>
        <begin position="25"/>
        <end position="39"/>
    </location>
</feature>
<protein>
    <submittedName>
        <fullName evidence="2">Uncharacterized protein</fullName>
    </submittedName>
</protein>
<feature type="compositionally biased region" description="Basic and acidic residues" evidence="1">
    <location>
        <begin position="47"/>
        <end position="58"/>
    </location>
</feature>
<feature type="compositionally biased region" description="Basic and acidic residues" evidence="1">
    <location>
        <begin position="101"/>
        <end position="143"/>
    </location>
</feature>
<accession>A0ABQ7XL47</accession>
<keyword evidence="3" id="KW-1185">Reference proteome</keyword>
<feature type="region of interest" description="Disordered" evidence="1">
    <location>
        <begin position="198"/>
        <end position="237"/>
    </location>
</feature>
<dbReference type="Proteomes" id="UP000824890">
    <property type="component" value="Unassembled WGS sequence"/>
</dbReference>
<name>A0ABQ7XL47_BRANA</name>
<feature type="region of interest" description="Disordered" evidence="1">
    <location>
        <begin position="355"/>
        <end position="385"/>
    </location>
</feature>
<proteinExistence type="predicted"/>
<feature type="region of interest" description="Disordered" evidence="1">
    <location>
        <begin position="514"/>
        <end position="547"/>
    </location>
</feature>
<feature type="compositionally biased region" description="Polar residues" evidence="1">
    <location>
        <begin position="60"/>
        <end position="77"/>
    </location>
</feature>
<evidence type="ECO:0000313" key="2">
    <source>
        <dbReference type="EMBL" id="KAH0856596.1"/>
    </source>
</evidence>